<accession>A0ABW0NZW7</accession>
<dbReference type="EMBL" id="JBHSLU010000017">
    <property type="protein sequence ID" value="MFC5505393.1"/>
    <property type="molecule type" value="Genomic_DNA"/>
</dbReference>
<reference evidence="2" key="1">
    <citation type="journal article" date="2019" name="Int. J. Syst. Evol. Microbiol.">
        <title>The Global Catalogue of Microorganisms (GCM) 10K type strain sequencing project: providing services to taxonomists for standard genome sequencing and annotation.</title>
        <authorList>
            <consortium name="The Broad Institute Genomics Platform"/>
            <consortium name="The Broad Institute Genome Sequencing Center for Infectious Disease"/>
            <person name="Wu L."/>
            <person name="Ma J."/>
        </authorList>
    </citation>
    <scope>NUCLEOTIDE SEQUENCE [LARGE SCALE GENOMIC DNA]</scope>
    <source>
        <strain evidence="2">CCUG 43117</strain>
    </source>
</reference>
<dbReference type="RefSeq" id="WP_377816519.1">
    <property type="nucleotide sequence ID" value="NZ_JBHSLU010000017.1"/>
</dbReference>
<protein>
    <submittedName>
        <fullName evidence="1">Uncharacterized protein</fullName>
    </submittedName>
</protein>
<dbReference type="Proteomes" id="UP001596060">
    <property type="component" value="Unassembled WGS sequence"/>
</dbReference>
<gene>
    <name evidence="1" type="ORF">ACFPN9_08995</name>
</gene>
<organism evidence="1 2">
    <name type="scientific">Bosea massiliensis</name>
    <dbReference type="NCBI Taxonomy" id="151419"/>
    <lineage>
        <taxon>Bacteria</taxon>
        <taxon>Pseudomonadati</taxon>
        <taxon>Pseudomonadota</taxon>
        <taxon>Alphaproteobacteria</taxon>
        <taxon>Hyphomicrobiales</taxon>
        <taxon>Boseaceae</taxon>
        <taxon>Bosea</taxon>
    </lineage>
</organism>
<sequence>MSALNQPDNFIGRVNYAAAVISAGRHTTRAFDNCFENDDGDAVAAAIMRRAEKNEKLRANLPRYLDLALATENHTTYAGRDLKEVSRQLRLRARWYSHLSHGSRSVGELEELAGIEDRTGFWQAFAKLDNSLELGIKELKRIIVDKKVDEGNFP</sequence>
<name>A0ABW0NZW7_9HYPH</name>
<proteinExistence type="predicted"/>
<keyword evidence="2" id="KW-1185">Reference proteome</keyword>
<comment type="caution">
    <text evidence="1">The sequence shown here is derived from an EMBL/GenBank/DDBJ whole genome shotgun (WGS) entry which is preliminary data.</text>
</comment>
<evidence type="ECO:0000313" key="1">
    <source>
        <dbReference type="EMBL" id="MFC5505393.1"/>
    </source>
</evidence>
<evidence type="ECO:0000313" key="2">
    <source>
        <dbReference type="Proteomes" id="UP001596060"/>
    </source>
</evidence>